<feature type="transmembrane region" description="Helical" evidence="8">
    <location>
        <begin position="132"/>
        <end position="153"/>
    </location>
</feature>
<dbReference type="PANTHER" id="PTHR30472:SF24">
    <property type="entry name" value="FERRIC ENTEROBACTIN TRANSPORT SYSTEM PERMEASE PROTEIN FEPG"/>
    <property type="match status" value="1"/>
</dbReference>
<name>A0A090ZK15_PAEMA</name>
<evidence type="ECO:0000256" key="6">
    <source>
        <dbReference type="ARBA" id="ARBA00022989"/>
    </source>
</evidence>
<evidence type="ECO:0000256" key="2">
    <source>
        <dbReference type="ARBA" id="ARBA00007935"/>
    </source>
</evidence>
<organism evidence="9 11">
    <name type="scientific">Paenibacillus macerans</name>
    <name type="common">Bacillus macerans</name>
    <dbReference type="NCBI Taxonomy" id="44252"/>
    <lineage>
        <taxon>Bacteria</taxon>
        <taxon>Bacillati</taxon>
        <taxon>Bacillota</taxon>
        <taxon>Bacilli</taxon>
        <taxon>Bacillales</taxon>
        <taxon>Paenibacillaceae</taxon>
        <taxon>Paenibacillus</taxon>
    </lineage>
</organism>
<evidence type="ECO:0000256" key="3">
    <source>
        <dbReference type="ARBA" id="ARBA00022448"/>
    </source>
</evidence>
<dbReference type="OrthoDB" id="9811721at2"/>
<dbReference type="PANTHER" id="PTHR30472">
    <property type="entry name" value="FERRIC ENTEROBACTIN TRANSPORT SYSTEM PERMEASE PROTEIN"/>
    <property type="match status" value="1"/>
</dbReference>
<accession>A0A090ZK15</accession>
<dbReference type="PATRIC" id="fig|44252.3.peg.1051"/>
<keyword evidence="11" id="KW-1185">Reference proteome</keyword>
<dbReference type="FunFam" id="1.10.3470.10:FF:000001">
    <property type="entry name" value="Vitamin B12 ABC transporter permease BtuC"/>
    <property type="match status" value="1"/>
</dbReference>
<sequence length="349" mass="36510">MAKPGKLEVSAAKSTILAKKKRTIWICLLLSVVCLAVMVISVAVSSKYIPPLTVIKSLFGMAEAGDQVIVQKIRLPRIIIAALVGASLAVAGAILQGVIRNPLASPDVAGITEGASLGAILFIFLFQGSISIHWMPLAAIGGAFLVTALLYVLAWKKGVSPLRIILIGIGVSAAIKSLSFMLIISGPLQLASQSLTFMTGSIYGVSWENDVLTLLPWTAVLLALTWLQARQVNIQALGDDIATSVGARVQLQRLLLIALSVSLAGSAVAIGGAIAFIGLMAPHMARKLAGPSFSGVLPISALLGALILLIADLIARTAFLPRDVPAGVLTAAIGAPFFMILLYRNRNRL</sequence>
<dbReference type="GO" id="GO:0005886">
    <property type="term" value="C:plasma membrane"/>
    <property type="evidence" value="ECO:0007669"/>
    <property type="project" value="UniProtKB-SubCell"/>
</dbReference>
<feature type="transmembrane region" description="Helical" evidence="8">
    <location>
        <begin position="108"/>
        <end position="126"/>
    </location>
</feature>
<dbReference type="GO" id="GO:0033214">
    <property type="term" value="P:siderophore-iron import into cell"/>
    <property type="evidence" value="ECO:0007669"/>
    <property type="project" value="TreeGrafter"/>
</dbReference>
<dbReference type="Gene3D" id="1.10.3470.10">
    <property type="entry name" value="ABC transporter involved in vitamin B12 uptake, BtuC"/>
    <property type="match status" value="1"/>
</dbReference>
<dbReference type="AlphaFoldDB" id="A0A090ZK15"/>
<gene>
    <name evidence="9" type="ORF">DJ90_3948</name>
    <name evidence="10" type="ORF">GNQ08_03840</name>
</gene>
<feature type="transmembrane region" description="Helical" evidence="8">
    <location>
        <begin position="23"/>
        <end position="44"/>
    </location>
</feature>
<protein>
    <submittedName>
        <fullName evidence="10">Iron chelate uptake ABC transporter family permease subunit</fullName>
    </submittedName>
    <submittedName>
        <fullName evidence="9">Putative siderophore transport system permease protein yfhA</fullName>
    </submittedName>
</protein>
<evidence type="ECO:0000256" key="4">
    <source>
        <dbReference type="ARBA" id="ARBA00022475"/>
    </source>
</evidence>
<dbReference type="RefSeq" id="WP_036622677.1">
    <property type="nucleotide sequence ID" value="NZ_BOSD01000010.1"/>
</dbReference>
<keyword evidence="7 8" id="KW-0472">Membrane</keyword>
<reference evidence="9 11" key="1">
    <citation type="submission" date="2014-04" db="EMBL/GenBank/DDBJ databases">
        <authorList>
            <person name="Bishop-Lilly K.A."/>
            <person name="Broomall S.M."/>
            <person name="Chain P.S."/>
            <person name="Chertkov O."/>
            <person name="Coyne S.R."/>
            <person name="Daligault H.E."/>
            <person name="Davenport K.W."/>
            <person name="Erkkila T."/>
            <person name="Frey K.G."/>
            <person name="Gibbons H.S."/>
            <person name="Gu W."/>
            <person name="Jaissle J."/>
            <person name="Johnson S.L."/>
            <person name="Koroleva G.I."/>
            <person name="Ladner J.T."/>
            <person name="Lo C.-C."/>
            <person name="Minogue T.D."/>
            <person name="Munk C."/>
            <person name="Palacios G.F."/>
            <person name="Redden C.L."/>
            <person name="Rosenzweig C.N."/>
            <person name="Scholz M.B."/>
            <person name="Teshima H."/>
            <person name="Xu Y."/>
        </authorList>
    </citation>
    <scope>NUCLEOTIDE SEQUENCE [LARGE SCALE GENOMIC DNA]</scope>
    <source>
        <strain evidence="9 11">8244</strain>
    </source>
</reference>
<dbReference type="SUPFAM" id="SSF81345">
    <property type="entry name" value="ABC transporter involved in vitamin B12 uptake, BtuC"/>
    <property type="match status" value="1"/>
</dbReference>
<feature type="transmembrane region" description="Helical" evidence="8">
    <location>
        <begin position="165"/>
        <end position="191"/>
    </location>
</feature>
<reference evidence="10 12" key="2">
    <citation type="submission" date="2019-11" db="EMBL/GenBank/DDBJ databases">
        <title>Draft genome sequences of five Paenibacillus species of dairy origin.</title>
        <authorList>
            <person name="Olajide A.M."/>
            <person name="Chen S."/>
            <person name="Lapointe G."/>
        </authorList>
    </citation>
    <scope>NUCLEOTIDE SEQUENCE [LARGE SCALE GENOMIC DNA]</scope>
    <source>
        <strain evidence="10 12">3CT49</strain>
    </source>
</reference>
<keyword evidence="3" id="KW-0813">Transport</keyword>
<proteinExistence type="inferred from homology"/>
<dbReference type="InterPro" id="IPR000522">
    <property type="entry name" value="ABC_transptr_permease_BtuC"/>
</dbReference>
<dbReference type="GO" id="GO:0022857">
    <property type="term" value="F:transmembrane transporter activity"/>
    <property type="evidence" value="ECO:0007669"/>
    <property type="project" value="InterPro"/>
</dbReference>
<dbReference type="CDD" id="cd06550">
    <property type="entry name" value="TM_ABC_iron-siderophores_like"/>
    <property type="match status" value="1"/>
</dbReference>
<dbReference type="STRING" id="44252.DJ90_3948"/>
<dbReference type="EMBL" id="JMQA01000017">
    <property type="protein sequence ID" value="KFN10768.1"/>
    <property type="molecule type" value="Genomic_DNA"/>
</dbReference>
<evidence type="ECO:0000256" key="1">
    <source>
        <dbReference type="ARBA" id="ARBA00004651"/>
    </source>
</evidence>
<dbReference type="Pfam" id="PF01032">
    <property type="entry name" value="FecCD"/>
    <property type="match status" value="1"/>
</dbReference>
<dbReference type="Proteomes" id="UP000442469">
    <property type="component" value="Unassembled WGS sequence"/>
</dbReference>
<feature type="transmembrane region" description="Helical" evidence="8">
    <location>
        <begin position="293"/>
        <end position="314"/>
    </location>
</feature>
<dbReference type="Proteomes" id="UP000029278">
    <property type="component" value="Unassembled WGS sequence"/>
</dbReference>
<keyword evidence="4" id="KW-1003">Cell membrane</keyword>
<evidence type="ECO:0000313" key="11">
    <source>
        <dbReference type="Proteomes" id="UP000029278"/>
    </source>
</evidence>
<comment type="similarity">
    <text evidence="2">Belongs to the binding-protein-dependent transport system permease family. FecCD subfamily.</text>
</comment>
<dbReference type="EMBL" id="WNZZ01000002">
    <property type="protein sequence ID" value="MUG21563.1"/>
    <property type="molecule type" value="Genomic_DNA"/>
</dbReference>
<comment type="caution">
    <text evidence="9">The sequence shown here is derived from an EMBL/GenBank/DDBJ whole genome shotgun (WGS) entry which is preliminary data.</text>
</comment>
<evidence type="ECO:0000256" key="7">
    <source>
        <dbReference type="ARBA" id="ARBA00023136"/>
    </source>
</evidence>
<feature type="transmembrane region" description="Helical" evidence="8">
    <location>
        <begin position="78"/>
        <end position="99"/>
    </location>
</feature>
<dbReference type="HOGENOM" id="CLU_013016_1_1_9"/>
<evidence type="ECO:0000256" key="5">
    <source>
        <dbReference type="ARBA" id="ARBA00022692"/>
    </source>
</evidence>
<evidence type="ECO:0000313" key="10">
    <source>
        <dbReference type="EMBL" id="MUG21563.1"/>
    </source>
</evidence>
<feature type="transmembrane region" description="Helical" evidence="8">
    <location>
        <begin position="254"/>
        <end position="281"/>
    </location>
</feature>
<evidence type="ECO:0000313" key="9">
    <source>
        <dbReference type="EMBL" id="KFN10768.1"/>
    </source>
</evidence>
<keyword evidence="5 8" id="KW-0812">Transmembrane</keyword>
<dbReference type="InterPro" id="IPR037294">
    <property type="entry name" value="ABC_BtuC-like"/>
</dbReference>
<evidence type="ECO:0000313" key="12">
    <source>
        <dbReference type="Proteomes" id="UP000442469"/>
    </source>
</evidence>
<keyword evidence="6 8" id="KW-1133">Transmembrane helix</keyword>
<evidence type="ECO:0000256" key="8">
    <source>
        <dbReference type="SAM" id="Phobius"/>
    </source>
</evidence>
<comment type="subcellular location">
    <subcellularLocation>
        <location evidence="1">Cell membrane</location>
        <topology evidence="1">Multi-pass membrane protein</topology>
    </subcellularLocation>
</comment>
<feature type="transmembrane region" description="Helical" evidence="8">
    <location>
        <begin position="326"/>
        <end position="343"/>
    </location>
</feature>
<dbReference type="GeneID" id="77006974"/>